<comment type="subcellular location">
    <subcellularLocation>
        <location evidence="1">Membrane</location>
        <topology evidence="1">Multi-pass membrane protein</topology>
    </subcellularLocation>
</comment>
<evidence type="ECO:0000256" key="3">
    <source>
        <dbReference type="ARBA" id="ARBA00022692"/>
    </source>
</evidence>
<protein>
    <submittedName>
        <fullName evidence="10">Lycopene cyclase domain-containing protein</fullName>
    </submittedName>
</protein>
<reference evidence="10 11" key="1">
    <citation type="submission" date="2024-12" db="EMBL/GenBank/DDBJ databases">
        <authorList>
            <person name="Hu S."/>
        </authorList>
    </citation>
    <scope>NUCLEOTIDE SEQUENCE [LARGE SCALE GENOMIC DNA]</scope>
    <source>
        <strain evidence="10 11">P-25</strain>
    </source>
</reference>
<proteinExistence type="predicted"/>
<gene>
    <name evidence="10" type="ORF">E5L68_018770</name>
</gene>
<keyword evidence="5 8" id="KW-1133">Transmembrane helix</keyword>
<feature type="domain" description="Lycopene cyclase" evidence="9">
    <location>
        <begin position="4"/>
        <end position="95"/>
    </location>
</feature>
<accession>A0ABW9JMG3</accession>
<evidence type="ECO:0000313" key="10">
    <source>
        <dbReference type="EMBL" id="MFN0293431.1"/>
    </source>
</evidence>
<feature type="transmembrane region" description="Helical" evidence="8">
    <location>
        <begin position="33"/>
        <end position="58"/>
    </location>
</feature>
<feature type="transmembrane region" description="Helical" evidence="8">
    <location>
        <begin position="107"/>
        <end position="125"/>
    </location>
</feature>
<feature type="transmembrane region" description="Helical" evidence="8">
    <location>
        <begin position="78"/>
        <end position="95"/>
    </location>
</feature>
<evidence type="ECO:0000256" key="4">
    <source>
        <dbReference type="ARBA" id="ARBA00022746"/>
    </source>
</evidence>
<feature type="domain" description="Lycopene cyclase" evidence="9">
    <location>
        <begin position="129"/>
        <end position="219"/>
    </location>
</feature>
<evidence type="ECO:0000256" key="6">
    <source>
        <dbReference type="ARBA" id="ARBA00023136"/>
    </source>
</evidence>
<evidence type="ECO:0000256" key="2">
    <source>
        <dbReference type="ARBA" id="ARBA00004829"/>
    </source>
</evidence>
<dbReference type="EMBL" id="SRMP02000049">
    <property type="protein sequence ID" value="MFN0293431.1"/>
    <property type="molecule type" value="Genomic_DNA"/>
</dbReference>
<evidence type="ECO:0000256" key="1">
    <source>
        <dbReference type="ARBA" id="ARBA00004141"/>
    </source>
</evidence>
<evidence type="ECO:0000256" key="5">
    <source>
        <dbReference type="ARBA" id="ARBA00022989"/>
    </source>
</evidence>
<sequence>MKFTFLLLALGLFIPPIIFHLDKKIFKDGNFKATLGASLVSAIVFATIIVVLRLLNVVAFDTNNTIGVVFRDVPLEQYLLYFSFSFAAISVNSYFNVKFPNNDLQKYSLAVSNLLLGLCVAFLFFGYPKWYTLSTFATLLISLFLIEYVGRLRFMYRAYRAFVLMLIPFYIVYGFLFWSETLLIAKHQVTGMNVVKIPIETYFMALSMLLVSIYMFEFFKSRKAQ</sequence>
<evidence type="ECO:0000256" key="7">
    <source>
        <dbReference type="ARBA" id="ARBA00023235"/>
    </source>
</evidence>
<comment type="pathway">
    <text evidence="2">Carotenoid biosynthesis.</text>
</comment>
<dbReference type="Pfam" id="PF18916">
    <property type="entry name" value="Lycopene_cyc"/>
    <property type="match status" value="2"/>
</dbReference>
<keyword evidence="7" id="KW-0413">Isomerase</keyword>
<organism evidence="10 11">
    <name type="scientific">Pedobacter helvus</name>
    <dbReference type="NCBI Taxonomy" id="2563444"/>
    <lineage>
        <taxon>Bacteria</taxon>
        <taxon>Pseudomonadati</taxon>
        <taxon>Bacteroidota</taxon>
        <taxon>Sphingobacteriia</taxon>
        <taxon>Sphingobacteriales</taxon>
        <taxon>Sphingobacteriaceae</taxon>
        <taxon>Pedobacter</taxon>
    </lineage>
</organism>
<feature type="transmembrane region" description="Helical" evidence="8">
    <location>
        <begin position="199"/>
        <end position="219"/>
    </location>
</feature>
<keyword evidence="6 8" id="KW-0472">Membrane</keyword>
<feature type="transmembrane region" description="Helical" evidence="8">
    <location>
        <begin position="131"/>
        <end position="149"/>
    </location>
</feature>
<evidence type="ECO:0000256" key="8">
    <source>
        <dbReference type="SAM" id="Phobius"/>
    </source>
</evidence>
<name>A0ABW9JMG3_9SPHI</name>
<evidence type="ECO:0000259" key="9">
    <source>
        <dbReference type="Pfam" id="PF18916"/>
    </source>
</evidence>
<keyword evidence="4" id="KW-0125">Carotenoid biosynthesis</keyword>
<comment type="caution">
    <text evidence="10">The sequence shown here is derived from an EMBL/GenBank/DDBJ whole genome shotgun (WGS) entry which is preliminary data.</text>
</comment>
<dbReference type="InterPro" id="IPR017825">
    <property type="entry name" value="Lycopene_cyclase_dom"/>
</dbReference>
<feature type="transmembrane region" description="Helical" evidence="8">
    <location>
        <begin position="161"/>
        <end position="179"/>
    </location>
</feature>
<keyword evidence="11" id="KW-1185">Reference proteome</keyword>
<dbReference type="RefSeq" id="WP_138729094.1">
    <property type="nucleotide sequence ID" value="NZ_SRMP02000049.1"/>
</dbReference>
<feature type="transmembrane region" description="Helical" evidence="8">
    <location>
        <begin position="6"/>
        <end position="21"/>
    </location>
</feature>
<evidence type="ECO:0000313" key="11">
    <source>
        <dbReference type="Proteomes" id="UP001517367"/>
    </source>
</evidence>
<dbReference type="Proteomes" id="UP001517367">
    <property type="component" value="Unassembled WGS sequence"/>
</dbReference>
<keyword evidence="3 8" id="KW-0812">Transmembrane</keyword>